<evidence type="ECO:0000259" key="4">
    <source>
        <dbReference type="Pfam" id="PF25917"/>
    </source>
</evidence>
<feature type="domain" description="Multidrug resistance protein MdtA-like alpha-helical hairpin" evidence="3">
    <location>
        <begin position="100"/>
        <end position="162"/>
    </location>
</feature>
<evidence type="ECO:0000259" key="5">
    <source>
        <dbReference type="Pfam" id="PF25954"/>
    </source>
</evidence>
<dbReference type="Gene3D" id="2.40.420.20">
    <property type="match status" value="1"/>
</dbReference>
<dbReference type="EMBL" id="AP014545">
    <property type="protein sequence ID" value="BBB25760.1"/>
    <property type="molecule type" value="Genomic_DNA"/>
</dbReference>
<feature type="domain" description="Multidrug resistance protein MdtA-like barrel-sandwich hybrid" evidence="4">
    <location>
        <begin position="67"/>
        <end position="187"/>
    </location>
</feature>
<keyword evidence="2" id="KW-0732">Signal</keyword>
<evidence type="ECO:0000256" key="2">
    <source>
        <dbReference type="SAM" id="SignalP"/>
    </source>
</evidence>
<evidence type="ECO:0000256" key="1">
    <source>
        <dbReference type="ARBA" id="ARBA00009477"/>
    </source>
</evidence>
<dbReference type="Gene3D" id="1.10.287.470">
    <property type="entry name" value="Helix hairpin bin"/>
    <property type="match status" value="1"/>
</dbReference>
<feature type="domain" description="CusB-like beta-barrel" evidence="5">
    <location>
        <begin position="197"/>
        <end position="269"/>
    </location>
</feature>
<reference evidence="7 8" key="1">
    <citation type="journal article" date="2008" name="Int. J. Syst. Evol. Microbiol.">
        <title>Amphritea japonica sp. nov. and Amphritea balenae sp. nov., isolated from the sediment adjacent to sperm whale carcasses off Kagoshima, Japan.</title>
        <authorList>
            <person name="Miyazaki M."/>
            <person name="Nogi Y."/>
            <person name="Fujiwara Y."/>
            <person name="Kawato M."/>
            <person name="Nagahama T."/>
            <person name="Kubokawa K."/>
            <person name="Horikoshi K."/>
        </authorList>
    </citation>
    <scope>NUCLEOTIDE SEQUENCE [LARGE SCALE GENOMIC DNA]</scope>
    <source>
        <strain evidence="7 8">ATCC BAA-1530</strain>
    </source>
</reference>
<dbReference type="GO" id="GO:0015562">
    <property type="term" value="F:efflux transmembrane transporter activity"/>
    <property type="evidence" value="ECO:0007669"/>
    <property type="project" value="TreeGrafter"/>
</dbReference>
<dbReference type="InterPro" id="IPR058624">
    <property type="entry name" value="MdtA-like_HH"/>
</dbReference>
<evidence type="ECO:0000259" key="6">
    <source>
        <dbReference type="Pfam" id="PF25989"/>
    </source>
</evidence>
<evidence type="ECO:0000313" key="8">
    <source>
        <dbReference type="Proteomes" id="UP000595663"/>
    </source>
</evidence>
<sequence length="360" mass="39164">MEIMMKTKQILTPLLFSLAMLGNHAATAEEQQAPQGLPAEVVHVQSQELIHSIEAVGTLRANESIILRPEQSGKIQQILFSEGSPVEEGTELLVLESSLYQAELQAAKARVSLSRIAYKRAASLVKKKVGSQQDLDSTLAQLRVDQAQQELAQTRLDKMTINAPFSGVIGLRQVSPGDYVNSGQDLVELTDINSMKVEFRIPENQLTNIHTGQQVEIQVDALKGESFTGTIYAISPSVNERGHNIAVRARVPNRGNLLRPGLFVRIQVITGSDDQALMIPEEAIIPQNNNFFVMKVIEGKVDMVPVELGVRQNGQVNILTGLNADEVIITAGHIKLFPGMPVTPIFVDGSAEQAAQQPGA</sequence>
<comment type="similarity">
    <text evidence="1">Belongs to the membrane fusion protein (MFP) (TC 8.A.1) family.</text>
</comment>
<accession>A0A7R6PK00</accession>
<dbReference type="Pfam" id="PF25954">
    <property type="entry name" value="Beta-barrel_RND_2"/>
    <property type="match status" value="1"/>
</dbReference>
<gene>
    <name evidence="7" type="ORF">AMJAP_1165</name>
</gene>
<dbReference type="Proteomes" id="UP000595663">
    <property type="component" value="Chromosome"/>
</dbReference>
<dbReference type="Gene3D" id="2.40.30.170">
    <property type="match status" value="1"/>
</dbReference>
<evidence type="ECO:0000259" key="3">
    <source>
        <dbReference type="Pfam" id="PF25876"/>
    </source>
</evidence>
<feature type="domain" description="YknX-like C-terminal permuted SH3-like" evidence="6">
    <location>
        <begin position="277"/>
        <end position="343"/>
    </location>
</feature>
<dbReference type="InterPro" id="IPR058637">
    <property type="entry name" value="YknX-like_C"/>
</dbReference>
<dbReference type="Pfam" id="PF25917">
    <property type="entry name" value="BSH_RND"/>
    <property type="match status" value="1"/>
</dbReference>
<dbReference type="PANTHER" id="PTHR30469:SF11">
    <property type="entry name" value="BLL4320 PROTEIN"/>
    <property type="match status" value="1"/>
</dbReference>
<proteinExistence type="inferred from homology"/>
<keyword evidence="8" id="KW-1185">Reference proteome</keyword>
<dbReference type="Gene3D" id="2.40.50.100">
    <property type="match status" value="1"/>
</dbReference>
<name>A0A7R6PK00_9GAMM</name>
<dbReference type="AlphaFoldDB" id="A0A7R6PK00"/>
<feature type="chain" id="PRO_5032758795" evidence="2">
    <location>
        <begin position="26"/>
        <end position="360"/>
    </location>
</feature>
<dbReference type="NCBIfam" id="TIGR01730">
    <property type="entry name" value="RND_mfp"/>
    <property type="match status" value="1"/>
</dbReference>
<dbReference type="Pfam" id="PF25876">
    <property type="entry name" value="HH_MFP_RND"/>
    <property type="match status" value="1"/>
</dbReference>
<dbReference type="InterPro" id="IPR058792">
    <property type="entry name" value="Beta-barrel_RND_2"/>
</dbReference>
<dbReference type="GO" id="GO:1990281">
    <property type="term" value="C:efflux pump complex"/>
    <property type="evidence" value="ECO:0007669"/>
    <property type="project" value="TreeGrafter"/>
</dbReference>
<organism evidence="7 8">
    <name type="scientific">Amphritea japonica ATCC BAA-1530</name>
    <dbReference type="NCBI Taxonomy" id="1278309"/>
    <lineage>
        <taxon>Bacteria</taxon>
        <taxon>Pseudomonadati</taxon>
        <taxon>Pseudomonadota</taxon>
        <taxon>Gammaproteobacteria</taxon>
        <taxon>Oceanospirillales</taxon>
        <taxon>Oceanospirillaceae</taxon>
        <taxon>Amphritea</taxon>
    </lineage>
</organism>
<dbReference type="SUPFAM" id="SSF111369">
    <property type="entry name" value="HlyD-like secretion proteins"/>
    <property type="match status" value="1"/>
</dbReference>
<feature type="signal peptide" evidence="2">
    <location>
        <begin position="1"/>
        <end position="25"/>
    </location>
</feature>
<dbReference type="KEGG" id="ajp:AMJAP_1165"/>
<dbReference type="FunFam" id="2.40.30.170:FF:000010">
    <property type="entry name" value="Efflux RND transporter periplasmic adaptor subunit"/>
    <property type="match status" value="1"/>
</dbReference>
<dbReference type="InterPro" id="IPR006143">
    <property type="entry name" value="RND_pump_MFP"/>
</dbReference>
<dbReference type="PANTHER" id="PTHR30469">
    <property type="entry name" value="MULTIDRUG RESISTANCE PROTEIN MDTA"/>
    <property type="match status" value="1"/>
</dbReference>
<dbReference type="InterPro" id="IPR058625">
    <property type="entry name" value="MdtA-like_BSH"/>
</dbReference>
<dbReference type="Pfam" id="PF25989">
    <property type="entry name" value="YknX_C"/>
    <property type="match status" value="1"/>
</dbReference>
<protein>
    <submittedName>
        <fullName evidence="7">RND family efflux transporter MFP subunit</fullName>
    </submittedName>
</protein>
<evidence type="ECO:0000313" key="7">
    <source>
        <dbReference type="EMBL" id="BBB25760.1"/>
    </source>
</evidence>